<dbReference type="InterPro" id="IPR027417">
    <property type="entry name" value="P-loop_NTPase"/>
</dbReference>
<dbReference type="WBParaSite" id="L893_g9994.t1">
    <property type="protein sequence ID" value="L893_g9994.t1"/>
    <property type="gene ID" value="L893_g9994"/>
</dbReference>
<dbReference type="InterPro" id="IPR020588">
    <property type="entry name" value="RecA_ATP-bd"/>
</dbReference>
<dbReference type="Gene3D" id="3.40.50.300">
    <property type="entry name" value="P-loop containing nucleotide triphosphate hydrolases"/>
    <property type="match status" value="1"/>
</dbReference>
<dbReference type="GO" id="GO:0042148">
    <property type="term" value="P:DNA strand invasion"/>
    <property type="evidence" value="ECO:0007669"/>
    <property type="project" value="TreeGrafter"/>
</dbReference>
<dbReference type="PANTHER" id="PTHR46457">
    <property type="entry name" value="DNA REPAIR PROTEIN RAD51 HOMOLOG 4"/>
    <property type="match status" value="1"/>
</dbReference>
<proteinExistence type="predicted"/>
<keyword evidence="2" id="KW-0539">Nucleus</keyword>
<protein>
    <submittedName>
        <fullName evidence="5">RECA_2 domain-containing protein</fullName>
    </submittedName>
</protein>
<dbReference type="GO" id="GO:0005524">
    <property type="term" value="F:ATP binding"/>
    <property type="evidence" value="ECO:0007669"/>
    <property type="project" value="InterPro"/>
</dbReference>
<dbReference type="InterPro" id="IPR051988">
    <property type="entry name" value="HRR_RAD51_Paralog"/>
</dbReference>
<evidence type="ECO:0000313" key="5">
    <source>
        <dbReference type="WBParaSite" id="L893_g9994.t1"/>
    </source>
</evidence>
<dbReference type="SUPFAM" id="SSF52540">
    <property type="entry name" value="P-loop containing nucleoside triphosphate hydrolases"/>
    <property type="match status" value="1"/>
</dbReference>
<dbReference type="AlphaFoldDB" id="A0A1I8AX65"/>
<dbReference type="InterPro" id="IPR013632">
    <property type="entry name" value="Rad51_C"/>
</dbReference>
<evidence type="ECO:0000256" key="1">
    <source>
        <dbReference type="ARBA" id="ARBA00004123"/>
    </source>
</evidence>
<comment type="subcellular location">
    <subcellularLocation>
        <location evidence="1">Nucleus</location>
    </subcellularLocation>
</comment>
<dbReference type="Pfam" id="PF08423">
    <property type="entry name" value="Rad51"/>
    <property type="match status" value="1"/>
</dbReference>
<evidence type="ECO:0000256" key="2">
    <source>
        <dbReference type="ARBA" id="ARBA00023242"/>
    </source>
</evidence>
<dbReference type="PANTHER" id="PTHR46457:SF1">
    <property type="entry name" value="DNA REPAIR PROTEIN RAD51 HOMOLOG 4"/>
    <property type="match status" value="1"/>
</dbReference>
<sequence>MNEDGLEEETALEALVRLGHPDCSMSCGDQDMDSFLRAKSGLVPCEVTEVVGDTAAGKSQFCLSVMASFLRDPSKTSANIAFIDSNGSFRASRLLQILQERWDVTRREGEDLLKRVFVRRVSASADLSKALSELLLEADSSGIQLLIVDSIGGALSDTLVDYLGSGQSVQMSILDRMKKVADAGRWVLVVNHLVYWRSSPTPALGYRWINDIANRILITTDDSYADVHWMQVFPHRKMNDDRVAVELTAAGVKCHAEATQTQMPAQSQIMSTFLMDLSSEGQ</sequence>
<dbReference type="GO" id="GO:0007131">
    <property type="term" value="P:reciprocal meiotic recombination"/>
    <property type="evidence" value="ECO:0007669"/>
    <property type="project" value="TreeGrafter"/>
</dbReference>
<dbReference type="GO" id="GO:0000723">
    <property type="term" value="P:telomere maintenance"/>
    <property type="evidence" value="ECO:0007669"/>
    <property type="project" value="TreeGrafter"/>
</dbReference>
<feature type="domain" description="RecA family profile 1" evidence="3">
    <location>
        <begin position="21"/>
        <end position="193"/>
    </location>
</feature>
<dbReference type="GO" id="GO:0000400">
    <property type="term" value="F:four-way junction DNA binding"/>
    <property type="evidence" value="ECO:0007669"/>
    <property type="project" value="TreeGrafter"/>
</dbReference>
<accession>A0A1I8AX65</accession>
<dbReference type="GO" id="GO:0003697">
    <property type="term" value="F:single-stranded DNA binding"/>
    <property type="evidence" value="ECO:0007669"/>
    <property type="project" value="TreeGrafter"/>
</dbReference>
<dbReference type="PROSITE" id="PS50162">
    <property type="entry name" value="RECA_2"/>
    <property type="match status" value="1"/>
</dbReference>
<dbReference type="GO" id="GO:0140664">
    <property type="term" value="F:ATP-dependent DNA damage sensor activity"/>
    <property type="evidence" value="ECO:0007669"/>
    <property type="project" value="InterPro"/>
</dbReference>
<dbReference type="Proteomes" id="UP000095287">
    <property type="component" value="Unplaced"/>
</dbReference>
<dbReference type="GO" id="GO:0000724">
    <property type="term" value="P:double-strand break repair via homologous recombination"/>
    <property type="evidence" value="ECO:0007669"/>
    <property type="project" value="TreeGrafter"/>
</dbReference>
<name>A0A1I8AX65_9BILA</name>
<reference evidence="5" key="1">
    <citation type="submission" date="2016-11" db="UniProtKB">
        <authorList>
            <consortium name="WormBaseParasite"/>
        </authorList>
    </citation>
    <scope>IDENTIFICATION</scope>
</reference>
<keyword evidence="4" id="KW-1185">Reference proteome</keyword>
<evidence type="ECO:0000313" key="4">
    <source>
        <dbReference type="Proteomes" id="UP000095287"/>
    </source>
</evidence>
<dbReference type="GO" id="GO:0005657">
    <property type="term" value="C:replication fork"/>
    <property type="evidence" value="ECO:0007669"/>
    <property type="project" value="TreeGrafter"/>
</dbReference>
<organism evidence="4 5">
    <name type="scientific">Steinernema glaseri</name>
    <dbReference type="NCBI Taxonomy" id="37863"/>
    <lineage>
        <taxon>Eukaryota</taxon>
        <taxon>Metazoa</taxon>
        <taxon>Ecdysozoa</taxon>
        <taxon>Nematoda</taxon>
        <taxon>Chromadorea</taxon>
        <taxon>Rhabditida</taxon>
        <taxon>Tylenchina</taxon>
        <taxon>Panagrolaimomorpha</taxon>
        <taxon>Strongyloidoidea</taxon>
        <taxon>Steinernematidae</taxon>
        <taxon>Steinernema</taxon>
    </lineage>
</organism>
<dbReference type="GO" id="GO:0005815">
    <property type="term" value="C:microtubule organizing center"/>
    <property type="evidence" value="ECO:0007669"/>
    <property type="project" value="TreeGrafter"/>
</dbReference>
<dbReference type="GO" id="GO:0033063">
    <property type="term" value="C:Rad51B-Rad51C-Rad51D-XRCC2 complex"/>
    <property type="evidence" value="ECO:0007669"/>
    <property type="project" value="TreeGrafter"/>
</dbReference>
<evidence type="ECO:0000259" key="3">
    <source>
        <dbReference type="PROSITE" id="PS50162"/>
    </source>
</evidence>